<name>A0AAW0YDM1_9TREE</name>
<accession>A0AAW0YDM1</accession>
<feature type="transmembrane region" description="Helical" evidence="2">
    <location>
        <begin position="57"/>
        <end position="77"/>
    </location>
</feature>
<feature type="region of interest" description="Disordered" evidence="1">
    <location>
        <begin position="151"/>
        <end position="187"/>
    </location>
</feature>
<feature type="compositionally biased region" description="Acidic residues" evidence="1">
    <location>
        <begin position="158"/>
        <end position="170"/>
    </location>
</feature>
<dbReference type="Pfam" id="PF08508">
    <property type="entry name" value="DUF1746"/>
    <property type="match status" value="1"/>
</dbReference>
<dbReference type="EMBL" id="JBCAWK010000014">
    <property type="protein sequence ID" value="KAK8844044.1"/>
    <property type="molecule type" value="Genomic_DNA"/>
</dbReference>
<evidence type="ECO:0000256" key="1">
    <source>
        <dbReference type="SAM" id="MobiDB-lite"/>
    </source>
</evidence>
<feature type="domain" description="DUF1746" evidence="3">
    <location>
        <begin position="23"/>
        <end position="117"/>
    </location>
</feature>
<keyword evidence="2" id="KW-0812">Transmembrane</keyword>
<dbReference type="InterPro" id="IPR013715">
    <property type="entry name" value="DUF1746"/>
</dbReference>
<gene>
    <name evidence="4" type="ORF">IAR55_006838</name>
</gene>
<organism evidence="4 5">
    <name type="scientific">Kwoniella newhampshirensis</name>
    <dbReference type="NCBI Taxonomy" id="1651941"/>
    <lineage>
        <taxon>Eukaryota</taxon>
        <taxon>Fungi</taxon>
        <taxon>Dikarya</taxon>
        <taxon>Basidiomycota</taxon>
        <taxon>Agaricomycotina</taxon>
        <taxon>Tremellomycetes</taxon>
        <taxon>Tremellales</taxon>
        <taxon>Cryptococcaceae</taxon>
        <taxon>Kwoniella</taxon>
    </lineage>
</organism>
<feature type="region of interest" description="Disordered" evidence="1">
    <location>
        <begin position="314"/>
        <end position="334"/>
    </location>
</feature>
<dbReference type="Proteomes" id="UP001388673">
    <property type="component" value="Unassembled WGS sequence"/>
</dbReference>
<evidence type="ECO:0000313" key="4">
    <source>
        <dbReference type="EMBL" id="KAK8844044.1"/>
    </source>
</evidence>
<evidence type="ECO:0000256" key="2">
    <source>
        <dbReference type="SAM" id="Phobius"/>
    </source>
</evidence>
<keyword evidence="5" id="KW-1185">Reference proteome</keyword>
<reference evidence="4 5" key="1">
    <citation type="journal article" date="2024" name="bioRxiv">
        <title>Comparative genomics of Cryptococcus and Kwoniella reveals pathogenesis evolution and contrasting karyotype dynamics via intercentromeric recombination or chromosome fusion.</title>
        <authorList>
            <person name="Coelho M.A."/>
            <person name="David-Palma M."/>
            <person name="Shea T."/>
            <person name="Bowers K."/>
            <person name="McGinley-Smith S."/>
            <person name="Mohammad A.W."/>
            <person name="Gnirke A."/>
            <person name="Yurkov A.M."/>
            <person name="Nowrousian M."/>
            <person name="Sun S."/>
            <person name="Cuomo C.A."/>
            <person name="Heitman J."/>
        </authorList>
    </citation>
    <scope>NUCLEOTIDE SEQUENCE [LARGE SCALE GENOMIC DNA]</scope>
    <source>
        <strain evidence="4 5">CBS 13917</strain>
    </source>
</reference>
<dbReference type="AlphaFoldDB" id="A0AAW0YDM1"/>
<proteinExistence type="predicted"/>
<dbReference type="GeneID" id="92184096"/>
<evidence type="ECO:0000313" key="5">
    <source>
        <dbReference type="Proteomes" id="UP001388673"/>
    </source>
</evidence>
<sequence>MVYGPQRRHAVASLATTTQALGVIQHLYTPNILILVARVLIQMQINASAFIHPSRSLFALTTMLTVMNLVAGLLHVLDFAGGMNGGKGLVLDFVGQANPASLARILLLDLLLYILQLTSLSVSYINNHSTNIPASSALPYDDLLLPPDLPNRLMTASENDEDDGELDLEGGEGPKRRRRKGKGAAYEQVNAEERELWLDDDDDKLQGGPSPMRLGRTRISEPPLIFSLPLRHIVNLILYLPAPPPPPRAFSGGTPLAGTPQTSPPITPATALPPTLPTVAEVDEGEEGVVYSRESLQRASLAVVMDMDGDSIDGLDTGRIPGEYRTGEGRGNVG</sequence>
<dbReference type="RefSeq" id="XP_066799608.1">
    <property type="nucleotide sequence ID" value="XM_066949916.1"/>
</dbReference>
<keyword evidence="2" id="KW-0472">Membrane</keyword>
<protein>
    <recommendedName>
        <fullName evidence="3">DUF1746 domain-containing protein</fullName>
    </recommendedName>
</protein>
<evidence type="ECO:0000259" key="3">
    <source>
        <dbReference type="Pfam" id="PF08508"/>
    </source>
</evidence>
<dbReference type="KEGG" id="kne:92184096"/>
<comment type="caution">
    <text evidence="4">The sequence shown here is derived from an EMBL/GenBank/DDBJ whole genome shotgun (WGS) entry which is preliminary data.</text>
</comment>
<keyword evidence="2" id="KW-1133">Transmembrane helix</keyword>